<dbReference type="PANTHER" id="PTHR45436">
    <property type="entry name" value="SENSOR HISTIDINE KINASE YKOH"/>
    <property type="match status" value="1"/>
</dbReference>
<reference evidence="13 14" key="1">
    <citation type="submission" date="2020-03" db="EMBL/GenBank/DDBJ databases">
        <authorList>
            <person name="Kim M.K."/>
        </authorList>
    </citation>
    <scope>NUCLEOTIDE SEQUENCE [LARGE SCALE GENOMIC DNA]</scope>
    <source>
        <strain evidence="13 14">BT328</strain>
    </source>
</reference>
<accession>A0A6G9AJ26</accession>
<feature type="domain" description="HAMP" evidence="12">
    <location>
        <begin position="164"/>
        <end position="217"/>
    </location>
</feature>
<feature type="transmembrane region" description="Helical" evidence="10">
    <location>
        <begin position="6"/>
        <end position="28"/>
    </location>
</feature>
<organism evidence="13 14">
    <name type="scientific">Spirosoma aureum</name>
    <dbReference type="NCBI Taxonomy" id="2692134"/>
    <lineage>
        <taxon>Bacteria</taxon>
        <taxon>Pseudomonadati</taxon>
        <taxon>Bacteroidota</taxon>
        <taxon>Cytophagia</taxon>
        <taxon>Cytophagales</taxon>
        <taxon>Cytophagaceae</taxon>
        <taxon>Spirosoma</taxon>
    </lineage>
</organism>
<dbReference type="Gene3D" id="1.10.287.130">
    <property type="match status" value="1"/>
</dbReference>
<evidence type="ECO:0000313" key="14">
    <source>
        <dbReference type="Proteomes" id="UP000501802"/>
    </source>
</evidence>
<dbReference type="SMART" id="SM00304">
    <property type="entry name" value="HAMP"/>
    <property type="match status" value="1"/>
</dbReference>
<dbReference type="SMART" id="SM00387">
    <property type="entry name" value="HATPase_c"/>
    <property type="match status" value="1"/>
</dbReference>
<evidence type="ECO:0000256" key="5">
    <source>
        <dbReference type="ARBA" id="ARBA00022679"/>
    </source>
</evidence>
<dbReference type="InterPro" id="IPR003594">
    <property type="entry name" value="HATPase_dom"/>
</dbReference>
<evidence type="ECO:0000256" key="10">
    <source>
        <dbReference type="SAM" id="Phobius"/>
    </source>
</evidence>
<dbReference type="SMART" id="SM00388">
    <property type="entry name" value="HisKA"/>
    <property type="match status" value="1"/>
</dbReference>
<dbReference type="PROSITE" id="PS50109">
    <property type="entry name" value="HIS_KIN"/>
    <property type="match status" value="1"/>
</dbReference>
<dbReference type="InterPro" id="IPR036097">
    <property type="entry name" value="HisK_dim/P_sf"/>
</dbReference>
<keyword evidence="6 10" id="KW-0812">Transmembrane</keyword>
<dbReference type="InterPro" id="IPR003660">
    <property type="entry name" value="HAMP_dom"/>
</dbReference>
<gene>
    <name evidence="13" type="ORF">G8759_06745</name>
</gene>
<name>A0A6G9AJ26_9BACT</name>
<dbReference type="PANTHER" id="PTHR45436:SF5">
    <property type="entry name" value="SENSOR HISTIDINE KINASE TRCS"/>
    <property type="match status" value="1"/>
</dbReference>
<protein>
    <recommendedName>
        <fullName evidence="3">histidine kinase</fullName>
        <ecNumber evidence="3">2.7.13.3</ecNumber>
    </recommendedName>
</protein>
<dbReference type="Pfam" id="PF00672">
    <property type="entry name" value="HAMP"/>
    <property type="match status" value="1"/>
</dbReference>
<evidence type="ECO:0000256" key="9">
    <source>
        <dbReference type="ARBA" id="ARBA00023012"/>
    </source>
</evidence>
<dbReference type="Proteomes" id="UP000501802">
    <property type="component" value="Chromosome"/>
</dbReference>
<evidence type="ECO:0000259" key="11">
    <source>
        <dbReference type="PROSITE" id="PS50109"/>
    </source>
</evidence>
<dbReference type="Pfam" id="PF00512">
    <property type="entry name" value="HisKA"/>
    <property type="match status" value="1"/>
</dbReference>
<dbReference type="Gene3D" id="6.10.340.10">
    <property type="match status" value="1"/>
</dbReference>
<keyword evidence="10" id="KW-0472">Membrane</keyword>
<evidence type="ECO:0000256" key="6">
    <source>
        <dbReference type="ARBA" id="ARBA00022692"/>
    </source>
</evidence>
<dbReference type="GO" id="GO:0000155">
    <property type="term" value="F:phosphorelay sensor kinase activity"/>
    <property type="evidence" value="ECO:0007669"/>
    <property type="project" value="InterPro"/>
</dbReference>
<dbReference type="Pfam" id="PF02518">
    <property type="entry name" value="HATPase_c"/>
    <property type="match status" value="1"/>
</dbReference>
<dbReference type="CDD" id="cd06225">
    <property type="entry name" value="HAMP"/>
    <property type="match status" value="1"/>
</dbReference>
<feature type="transmembrane region" description="Helical" evidence="10">
    <location>
        <begin position="142"/>
        <end position="167"/>
    </location>
</feature>
<keyword evidence="7 13" id="KW-0418">Kinase</keyword>
<dbReference type="PROSITE" id="PS50885">
    <property type="entry name" value="HAMP"/>
    <property type="match status" value="1"/>
</dbReference>
<feature type="domain" description="Histidine kinase" evidence="11">
    <location>
        <begin position="225"/>
        <end position="436"/>
    </location>
</feature>
<dbReference type="EMBL" id="CP050063">
    <property type="protein sequence ID" value="QIP12344.1"/>
    <property type="molecule type" value="Genomic_DNA"/>
</dbReference>
<dbReference type="Gene3D" id="3.30.565.10">
    <property type="entry name" value="Histidine kinase-like ATPase, C-terminal domain"/>
    <property type="match status" value="1"/>
</dbReference>
<evidence type="ECO:0000256" key="7">
    <source>
        <dbReference type="ARBA" id="ARBA00022777"/>
    </source>
</evidence>
<dbReference type="EC" id="2.7.13.3" evidence="3"/>
<evidence type="ECO:0000256" key="1">
    <source>
        <dbReference type="ARBA" id="ARBA00000085"/>
    </source>
</evidence>
<dbReference type="InterPro" id="IPR005467">
    <property type="entry name" value="His_kinase_dom"/>
</dbReference>
<dbReference type="InterPro" id="IPR003661">
    <property type="entry name" value="HisK_dim/P_dom"/>
</dbReference>
<dbReference type="RefSeq" id="WP_167206404.1">
    <property type="nucleotide sequence ID" value="NZ_CP050063.1"/>
</dbReference>
<dbReference type="SUPFAM" id="SSF47384">
    <property type="entry name" value="Homodimeric domain of signal transducing histidine kinase"/>
    <property type="match status" value="1"/>
</dbReference>
<dbReference type="SUPFAM" id="SSF55874">
    <property type="entry name" value="ATPase domain of HSP90 chaperone/DNA topoisomerase II/histidine kinase"/>
    <property type="match status" value="1"/>
</dbReference>
<proteinExistence type="predicted"/>
<evidence type="ECO:0000256" key="4">
    <source>
        <dbReference type="ARBA" id="ARBA00022553"/>
    </source>
</evidence>
<dbReference type="CDD" id="cd00082">
    <property type="entry name" value="HisKA"/>
    <property type="match status" value="1"/>
</dbReference>
<dbReference type="GO" id="GO:0016020">
    <property type="term" value="C:membrane"/>
    <property type="evidence" value="ECO:0007669"/>
    <property type="project" value="UniProtKB-SubCell"/>
</dbReference>
<dbReference type="InterPro" id="IPR036890">
    <property type="entry name" value="HATPase_C_sf"/>
</dbReference>
<keyword evidence="8 10" id="KW-1133">Transmembrane helix</keyword>
<evidence type="ECO:0000313" key="13">
    <source>
        <dbReference type="EMBL" id="QIP12344.1"/>
    </source>
</evidence>
<evidence type="ECO:0000256" key="2">
    <source>
        <dbReference type="ARBA" id="ARBA00004370"/>
    </source>
</evidence>
<dbReference type="InterPro" id="IPR050428">
    <property type="entry name" value="TCS_sensor_his_kinase"/>
</dbReference>
<sequence length="439" mass="49098">MNLRSRIVLAVTAVFAGVSLLAGWLMLIRAENSLQIAFDRAVATRAGWLLSQVSVDPIVLPLPTESEQMRVIYHSYGRSRELFRSPGFPNASGVGHDVDRHLRSFRSMTVQTMAYQIPSGQVSLTLAVPDASLMQDIRQLRWVFGLGWFVSLILAFLGGYVIAGWLLKPIQAIVHQAGKITNAATIEPIALPTARDELYQLTDTLNQMLARIRESAELQRNFFGAAAHELRTPLAIMKTGLEVTLDSGQVDGRTTPFLLGQLDEIKRLTRLLDEFLTLSRPDHAHQVLKTTPVDLPELIKNCLAQLETVATDYEVTTQFEEPTLLSSPIRTDAVKLEHVLLNLLENAIKYAVPDSVVSIRLVWENAPTIFVQNRTVRESGPVLDLMQPYFRADPLKEGHGLGLWISYRLTTLLDGELLLDWQEFRFTSTLVLPETKILA</sequence>
<evidence type="ECO:0000259" key="12">
    <source>
        <dbReference type="PROSITE" id="PS50885"/>
    </source>
</evidence>
<evidence type="ECO:0000256" key="8">
    <source>
        <dbReference type="ARBA" id="ARBA00022989"/>
    </source>
</evidence>
<comment type="catalytic activity">
    <reaction evidence="1">
        <text>ATP + protein L-histidine = ADP + protein N-phospho-L-histidine.</text>
        <dbReference type="EC" id="2.7.13.3"/>
    </reaction>
</comment>
<dbReference type="KEGG" id="spib:G8759_06745"/>
<dbReference type="AlphaFoldDB" id="A0A6G9AJ26"/>
<evidence type="ECO:0000256" key="3">
    <source>
        <dbReference type="ARBA" id="ARBA00012438"/>
    </source>
</evidence>
<keyword evidence="4" id="KW-0597">Phosphoprotein</keyword>
<keyword evidence="14" id="KW-1185">Reference proteome</keyword>
<keyword evidence="5" id="KW-0808">Transferase</keyword>
<comment type="subcellular location">
    <subcellularLocation>
        <location evidence="2">Membrane</location>
    </subcellularLocation>
</comment>
<keyword evidence="9" id="KW-0902">Two-component regulatory system</keyword>